<dbReference type="Pfam" id="PF00067">
    <property type="entry name" value="p450"/>
    <property type="match status" value="1"/>
</dbReference>
<dbReference type="SUPFAM" id="SSF48264">
    <property type="entry name" value="Cytochrome P450"/>
    <property type="match status" value="1"/>
</dbReference>
<gene>
    <name evidence="9" type="ORF">SAMN05444410_10815</name>
</gene>
<name>A0A8X8LDV7_9BACT</name>
<dbReference type="PRINTS" id="PR00385">
    <property type="entry name" value="P450"/>
</dbReference>
<feature type="binding site" description="axial binding residue" evidence="7">
    <location>
        <position position="390"/>
    </location>
    <ligand>
        <name>heme</name>
        <dbReference type="ChEBI" id="CHEBI:30413"/>
    </ligand>
    <ligandPart>
        <name>Fe</name>
        <dbReference type="ChEBI" id="CHEBI:18248"/>
    </ligandPart>
</feature>
<evidence type="ECO:0000256" key="7">
    <source>
        <dbReference type="PIRSR" id="PIRSR602403-1"/>
    </source>
</evidence>
<dbReference type="GO" id="GO:0004497">
    <property type="term" value="F:monooxygenase activity"/>
    <property type="evidence" value="ECO:0007669"/>
    <property type="project" value="UniProtKB-KW"/>
</dbReference>
<comment type="caution">
    <text evidence="9">The sequence shown here is derived from an EMBL/GenBank/DDBJ whole genome shotgun (WGS) entry which is preliminary data.</text>
</comment>
<keyword evidence="2 7" id="KW-0349">Heme</keyword>
<evidence type="ECO:0000256" key="8">
    <source>
        <dbReference type="RuleBase" id="RU000461"/>
    </source>
</evidence>
<dbReference type="InterPro" id="IPR017972">
    <property type="entry name" value="Cyt_P450_CS"/>
</dbReference>
<dbReference type="GO" id="GO:0016705">
    <property type="term" value="F:oxidoreductase activity, acting on paired donors, with incorporation or reduction of molecular oxygen"/>
    <property type="evidence" value="ECO:0007669"/>
    <property type="project" value="InterPro"/>
</dbReference>
<dbReference type="Proteomes" id="UP000198711">
    <property type="component" value="Unassembled WGS sequence"/>
</dbReference>
<dbReference type="GO" id="GO:0005506">
    <property type="term" value="F:iron ion binding"/>
    <property type="evidence" value="ECO:0007669"/>
    <property type="project" value="InterPro"/>
</dbReference>
<evidence type="ECO:0000313" key="9">
    <source>
        <dbReference type="EMBL" id="SDX00556.1"/>
    </source>
</evidence>
<accession>A0A8X8LDV7</accession>
<comment type="cofactor">
    <cofactor evidence="7">
        <name>heme</name>
        <dbReference type="ChEBI" id="CHEBI:30413"/>
    </cofactor>
</comment>
<dbReference type="PRINTS" id="PR00465">
    <property type="entry name" value="EP450IV"/>
</dbReference>
<evidence type="ECO:0000313" key="10">
    <source>
        <dbReference type="Proteomes" id="UP000198711"/>
    </source>
</evidence>
<protein>
    <submittedName>
        <fullName evidence="9">Cytochrome P450</fullName>
    </submittedName>
</protein>
<organism evidence="9 10">
    <name type="scientific">Hydrobacter penzbergensis</name>
    <dbReference type="NCBI Taxonomy" id="1235997"/>
    <lineage>
        <taxon>Bacteria</taxon>
        <taxon>Pseudomonadati</taxon>
        <taxon>Bacteroidota</taxon>
        <taxon>Chitinophagia</taxon>
        <taxon>Chitinophagales</taxon>
        <taxon>Chitinophagaceae</taxon>
        <taxon>Hydrobacter</taxon>
    </lineage>
</organism>
<dbReference type="GO" id="GO:0020037">
    <property type="term" value="F:heme binding"/>
    <property type="evidence" value="ECO:0007669"/>
    <property type="project" value="InterPro"/>
</dbReference>
<keyword evidence="4 8" id="KW-0560">Oxidoreductase</keyword>
<dbReference type="InterPro" id="IPR050196">
    <property type="entry name" value="Cytochrome_P450_Monoox"/>
</dbReference>
<evidence type="ECO:0000256" key="6">
    <source>
        <dbReference type="ARBA" id="ARBA00023033"/>
    </source>
</evidence>
<dbReference type="PANTHER" id="PTHR24291:SF50">
    <property type="entry name" value="BIFUNCTIONAL ALBAFLAVENONE MONOOXYGENASE_TERPENE SYNTHASE"/>
    <property type="match status" value="1"/>
</dbReference>
<dbReference type="InterPro" id="IPR002403">
    <property type="entry name" value="Cyt_P450_E_grp-IV"/>
</dbReference>
<dbReference type="InterPro" id="IPR001128">
    <property type="entry name" value="Cyt_P450"/>
</dbReference>
<keyword evidence="6 8" id="KW-0503">Monooxygenase</keyword>
<evidence type="ECO:0000256" key="2">
    <source>
        <dbReference type="ARBA" id="ARBA00022617"/>
    </source>
</evidence>
<evidence type="ECO:0000256" key="3">
    <source>
        <dbReference type="ARBA" id="ARBA00022723"/>
    </source>
</evidence>
<evidence type="ECO:0000256" key="1">
    <source>
        <dbReference type="ARBA" id="ARBA00010617"/>
    </source>
</evidence>
<keyword evidence="3 7" id="KW-0479">Metal-binding</keyword>
<dbReference type="PROSITE" id="PS00086">
    <property type="entry name" value="CYTOCHROME_P450"/>
    <property type="match status" value="1"/>
</dbReference>
<comment type="similarity">
    <text evidence="1 8">Belongs to the cytochrome P450 family.</text>
</comment>
<evidence type="ECO:0000256" key="5">
    <source>
        <dbReference type="ARBA" id="ARBA00023004"/>
    </source>
</evidence>
<keyword evidence="10" id="KW-1185">Reference proteome</keyword>
<evidence type="ECO:0000256" key="4">
    <source>
        <dbReference type="ARBA" id="ARBA00023002"/>
    </source>
</evidence>
<dbReference type="PANTHER" id="PTHR24291">
    <property type="entry name" value="CYTOCHROME P450 FAMILY 4"/>
    <property type="match status" value="1"/>
</dbReference>
<proteinExistence type="inferred from homology"/>
<keyword evidence="5 7" id="KW-0408">Iron</keyword>
<dbReference type="Gene3D" id="1.10.630.10">
    <property type="entry name" value="Cytochrome P450"/>
    <property type="match status" value="1"/>
</dbReference>
<dbReference type="EMBL" id="FNNO01000008">
    <property type="protein sequence ID" value="SDX00556.1"/>
    <property type="molecule type" value="Genomic_DNA"/>
</dbReference>
<sequence length="443" mass="51613">MSPKLPGKASLRTALTAVVNPMPFYKVNQRLYPDIFSSSLLWFSAYVIHNPFFMKHVLQENHKNYEKGGKYGFIRFLLGNGLLTNNGDDWLKHRRIIQPSFHQKSMGYAWEVMLMETQTLIKSFGDRMVIDLNTEMAILTVNIVGKSFFGMDTQDRVRKLRQELENCQKHGHSLLRMPINYPEWILDIPIFKKLDKALKNVHATIDSFIEERNANMGIKNDLLELLMELKYEDTNEKMSFKQIRDEVLTLIVAGHETTTLALAWTFFELSKNKHVQDACRDELTSIVRDAQDLTYEKLNKLTYLTCVIHESLRMYPPAYLFARTAINEDYLGDYYVPAGKNVVINLYGLHRHPEFWSNPHEFMPERFEKFDYSGINKFKFMPFGAGPRGCLGVHFAMTEMKIILCSFLLKYRIELADQSPIYPKPLFTLNPNKHICIRLKNLA</sequence>
<dbReference type="AlphaFoldDB" id="A0A8X8LDV7"/>
<reference evidence="9 10" key="1">
    <citation type="submission" date="2016-10" db="EMBL/GenBank/DDBJ databases">
        <authorList>
            <person name="Varghese N."/>
            <person name="Submissions S."/>
        </authorList>
    </citation>
    <scope>NUCLEOTIDE SEQUENCE [LARGE SCALE GENOMIC DNA]</scope>
    <source>
        <strain evidence="9 10">DSM 25353</strain>
    </source>
</reference>
<dbReference type="InterPro" id="IPR036396">
    <property type="entry name" value="Cyt_P450_sf"/>
</dbReference>
<dbReference type="RefSeq" id="WP_092723850.1">
    <property type="nucleotide sequence ID" value="NZ_FNNO01000008.1"/>
</dbReference>